<proteinExistence type="predicted"/>
<comment type="caution">
    <text evidence="2">The sequence shown here is derived from an EMBL/GenBank/DDBJ whole genome shotgun (WGS) entry which is preliminary data.</text>
</comment>
<keyword evidence="1" id="KW-1133">Transmembrane helix</keyword>
<protein>
    <submittedName>
        <fullName evidence="2">Uncharacterized protein</fullName>
    </submittedName>
</protein>
<evidence type="ECO:0000256" key="1">
    <source>
        <dbReference type="SAM" id="Phobius"/>
    </source>
</evidence>
<dbReference type="AlphaFoldDB" id="A0A2S9XC28"/>
<reference evidence="2 3" key="1">
    <citation type="submission" date="2018-03" db="EMBL/GenBank/DDBJ databases">
        <title>Draft Genome Sequences of the Obligatory Marine Myxobacteria Enhygromyxa salina SWB007.</title>
        <authorList>
            <person name="Poehlein A."/>
            <person name="Moghaddam J.A."/>
            <person name="Harms H."/>
            <person name="Alanjari M."/>
            <person name="Koenig G.M."/>
            <person name="Daniel R."/>
            <person name="Schaeberle T.F."/>
        </authorList>
    </citation>
    <scope>NUCLEOTIDE SEQUENCE [LARGE SCALE GENOMIC DNA]</scope>
    <source>
        <strain evidence="2 3">SWB007</strain>
    </source>
</reference>
<feature type="transmembrane region" description="Helical" evidence="1">
    <location>
        <begin position="20"/>
        <end position="38"/>
    </location>
</feature>
<dbReference type="Proteomes" id="UP000238823">
    <property type="component" value="Unassembled WGS sequence"/>
</dbReference>
<sequence>MRCKKCHRKIRPRADPPGYFSVLTLLLLGVAVTLFVLLSPVWALFPLAGALITGVGVVNSIIDGSNVEARNNARGVQCRQCGHLNKLRPWTF</sequence>
<evidence type="ECO:0000313" key="3">
    <source>
        <dbReference type="Proteomes" id="UP000238823"/>
    </source>
</evidence>
<evidence type="ECO:0000313" key="2">
    <source>
        <dbReference type="EMBL" id="PRP90409.1"/>
    </source>
</evidence>
<dbReference type="RefSeq" id="WP_106095028.1">
    <property type="nucleotide sequence ID" value="NZ_PVNL01000192.1"/>
</dbReference>
<dbReference type="EMBL" id="PVNL01000192">
    <property type="protein sequence ID" value="PRP90409.1"/>
    <property type="molecule type" value="Genomic_DNA"/>
</dbReference>
<keyword evidence="1" id="KW-0472">Membrane</keyword>
<keyword evidence="1" id="KW-0812">Transmembrane</keyword>
<gene>
    <name evidence="2" type="ORF">ENSA7_82940</name>
</gene>
<accession>A0A2S9XC28</accession>
<organism evidence="2 3">
    <name type="scientific">Enhygromyxa salina</name>
    <dbReference type="NCBI Taxonomy" id="215803"/>
    <lineage>
        <taxon>Bacteria</taxon>
        <taxon>Pseudomonadati</taxon>
        <taxon>Myxococcota</taxon>
        <taxon>Polyangia</taxon>
        <taxon>Nannocystales</taxon>
        <taxon>Nannocystaceae</taxon>
        <taxon>Enhygromyxa</taxon>
    </lineage>
</organism>
<name>A0A2S9XC28_9BACT</name>
<feature type="transmembrane region" description="Helical" evidence="1">
    <location>
        <begin position="44"/>
        <end position="62"/>
    </location>
</feature>